<proteinExistence type="predicted"/>
<organism evidence="2">
    <name type="scientific">viral metagenome</name>
    <dbReference type="NCBI Taxonomy" id="1070528"/>
    <lineage>
        <taxon>unclassified sequences</taxon>
        <taxon>metagenomes</taxon>
        <taxon>organismal metagenomes</taxon>
    </lineage>
</organism>
<dbReference type="AlphaFoldDB" id="A0A6M3J9F1"/>
<name>A0A6M3J9F1_9ZZZZ</name>
<sequence>MSSTVNSSHWAAKAKAGFKTSAGKRSPKRGTSSGGGQAAHARAQANKYQSPVPF</sequence>
<gene>
    <name evidence="3" type="ORF">MM415A00178_0023</name>
    <name evidence="2" type="ORF">MM415B00368_0023</name>
</gene>
<evidence type="ECO:0000313" key="3">
    <source>
        <dbReference type="EMBL" id="QJA84613.1"/>
    </source>
</evidence>
<accession>A0A6M3J9F1</accession>
<dbReference type="EMBL" id="MT142532">
    <property type="protein sequence ID" value="QJA84613.1"/>
    <property type="molecule type" value="Genomic_DNA"/>
</dbReference>
<evidence type="ECO:0000256" key="1">
    <source>
        <dbReference type="SAM" id="MobiDB-lite"/>
    </source>
</evidence>
<evidence type="ECO:0000313" key="2">
    <source>
        <dbReference type="EMBL" id="QJA65988.1"/>
    </source>
</evidence>
<feature type="region of interest" description="Disordered" evidence="1">
    <location>
        <begin position="1"/>
        <end position="54"/>
    </location>
</feature>
<protein>
    <submittedName>
        <fullName evidence="2">Uncharacterized protein</fullName>
    </submittedName>
</protein>
<dbReference type="EMBL" id="MT141547">
    <property type="protein sequence ID" value="QJA65988.1"/>
    <property type="molecule type" value="Genomic_DNA"/>
</dbReference>
<reference evidence="2" key="1">
    <citation type="submission" date="2020-03" db="EMBL/GenBank/DDBJ databases">
        <title>The deep terrestrial virosphere.</title>
        <authorList>
            <person name="Holmfeldt K."/>
            <person name="Nilsson E."/>
            <person name="Simone D."/>
            <person name="Lopez-Fernandez M."/>
            <person name="Wu X."/>
            <person name="de Brujin I."/>
            <person name="Lundin D."/>
            <person name="Andersson A."/>
            <person name="Bertilsson S."/>
            <person name="Dopson M."/>
        </authorList>
    </citation>
    <scope>NUCLEOTIDE SEQUENCE</scope>
    <source>
        <strain evidence="3">MM415A00178</strain>
        <strain evidence="2">MM415B00368</strain>
    </source>
</reference>